<reference evidence="2" key="1">
    <citation type="submission" date="2023-06" db="EMBL/GenBank/DDBJ databases">
        <title>Genome-scale phylogeny and comparative genomics of the fungal order Sordariales.</title>
        <authorList>
            <consortium name="Lawrence Berkeley National Laboratory"/>
            <person name="Hensen N."/>
            <person name="Bonometti L."/>
            <person name="Westerberg I."/>
            <person name="Brannstrom I.O."/>
            <person name="Guillou S."/>
            <person name="Cros-Aarteil S."/>
            <person name="Calhoun S."/>
            <person name="Haridas S."/>
            <person name="Kuo A."/>
            <person name="Mondo S."/>
            <person name="Pangilinan J."/>
            <person name="Riley R."/>
            <person name="LaButti K."/>
            <person name="Andreopoulos B."/>
            <person name="Lipzen A."/>
            <person name="Chen C."/>
            <person name="Yanf M."/>
            <person name="Daum C."/>
            <person name="Ng V."/>
            <person name="Clum A."/>
            <person name="Steindorff A."/>
            <person name="Ohm R."/>
            <person name="Martin F."/>
            <person name="Silar P."/>
            <person name="Natvig D."/>
            <person name="Lalanne C."/>
            <person name="Gautier V."/>
            <person name="Ament-velasquez S.L."/>
            <person name="Kruys A."/>
            <person name="Hutchinson M.I."/>
            <person name="Powell A.J."/>
            <person name="Barry K."/>
            <person name="Miller A.N."/>
            <person name="Grigoriev I.V."/>
            <person name="Debuchy R."/>
            <person name="Gladieux P."/>
            <person name="Thoren M.H."/>
            <person name="Johannesson H."/>
        </authorList>
    </citation>
    <scope>NUCLEOTIDE SEQUENCE</scope>
    <source>
        <strain evidence="2">SMH3391-2</strain>
    </source>
</reference>
<keyword evidence="3" id="KW-1185">Reference proteome</keyword>
<sequence length="96" mass="10148">MVQGGVKKNATPNPGKTKPGGRQQTRGALSKAKVNKTKADLLKKKFTGGMAAKTEKMLGERAGHLELIGQGRKKGAKTEEDRAKLAKASSASRKFG</sequence>
<protein>
    <submittedName>
        <fullName evidence="2">Uncharacterized protein</fullName>
    </submittedName>
</protein>
<organism evidence="2 3">
    <name type="scientific">Bombardia bombarda</name>
    <dbReference type="NCBI Taxonomy" id="252184"/>
    <lineage>
        <taxon>Eukaryota</taxon>
        <taxon>Fungi</taxon>
        <taxon>Dikarya</taxon>
        <taxon>Ascomycota</taxon>
        <taxon>Pezizomycotina</taxon>
        <taxon>Sordariomycetes</taxon>
        <taxon>Sordariomycetidae</taxon>
        <taxon>Sordariales</taxon>
        <taxon>Lasiosphaeriaceae</taxon>
        <taxon>Bombardia</taxon>
    </lineage>
</organism>
<dbReference type="Proteomes" id="UP001174934">
    <property type="component" value="Unassembled WGS sequence"/>
</dbReference>
<evidence type="ECO:0000256" key="1">
    <source>
        <dbReference type="SAM" id="MobiDB-lite"/>
    </source>
</evidence>
<dbReference type="Pfam" id="PF09495">
    <property type="entry name" value="DUF2462"/>
    <property type="match status" value="1"/>
</dbReference>
<gene>
    <name evidence="2" type="ORF">B0T17DRAFT_496706</name>
</gene>
<proteinExistence type="predicted"/>
<dbReference type="InterPro" id="IPR019034">
    <property type="entry name" value="UPF0390"/>
</dbReference>
<feature type="region of interest" description="Disordered" evidence="1">
    <location>
        <begin position="1"/>
        <end position="36"/>
    </location>
</feature>
<feature type="compositionally biased region" description="Low complexity" evidence="1">
    <location>
        <begin position="86"/>
        <end position="96"/>
    </location>
</feature>
<feature type="region of interest" description="Disordered" evidence="1">
    <location>
        <begin position="63"/>
        <end position="96"/>
    </location>
</feature>
<name>A0AA39WIK0_9PEZI</name>
<comment type="caution">
    <text evidence="2">The sequence shown here is derived from an EMBL/GenBank/DDBJ whole genome shotgun (WGS) entry which is preliminary data.</text>
</comment>
<dbReference type="AlphaFoldDB" id="A0AA39WIK0"/>
<evidence type="ECO:0000313" key="2">
    <source>
        <dbReference type="EMBL" id="KAK0616032.1"/>
    </source>
</evidence>
<evidence type="ECO:0000313" key="3">
    <source>
        <dbReference type="Proteomes" id="UP001174934"/>
    </source>
</evidence>
<dbReference type="EMBL" id="JAULSR010000006">
    <property type="protein sequence ID" value="KAK0616032.1"/>
    <property type="molecule type" value="Genomic_DNA"/>
</dbReference>
<accession>A0AA39WIK0</accession>